<accession>A0A428RPR7</accession>
<proteinExistence type="predicted"/>
<protein>
    <recommendedName>
        <fullName evidence="1">Heterokaryon incompatibility domain-containing protein</fullName>
    </recommendedName>
</protein>
<reference evidence="2 3" key="1">
    <citation type="submission" date="2017-06" db="EMBL/GenBank/DDBJ databases">
        <title>Comparative genomic analysis of Ambrosia Fusariam Clade fungi.</title>
        <authorList>
            <person name="Stajich J.E."/>
            <person name="Carrillo J."/>
            <person name="Kijimoto T."/>
            <person name="Eskalen A."/>
            <person name="O'Donnell K."/>
            <person name="Kasson M."/>
        </authorList>
    </citation>
    <scope>NUCLEOTIDE SEQUENCE [LARGE SCALE GENOMIC DNA]</scope>
    <source>
        <strain evidence="2 3">NRRL62579</strain>
    </source>
</reference>
<gene>
    <name evidence="2" type="ORF">CEP52_017511</name>
</gene>
<dbReference type="Proteomes" id="UP000287144">
    <property type="component" value="Unassembled WGS sequence"/>
</dbReference>
<dbReference type="STRING" id="1325735.A0A428RPR7"/>
<dbReference type="Pfam" id="PF06985">
    <property type="entry name" value="HET"/>
    <property type="match status" value="1"/>
</dbReference>
<comment type="caution">
    <text evidence="2">The sequence shown here is derived from an EMBL/GenBank/DDBJ whole genome shotgun (WGS) entry which is preliminary data.</text>
</comment>
<name>A0A428RPR7_9HYPO</name>
<dbReference type="AlphaFoldDB" id="A0A428RPR7"/>
<evidence type="ECO:0000313" key="2">
    <source>
        <dbReference type="EMBL" id="RSL79513.1"/>
    </source>
</evidence>
<dbReference type="EMBL" id="NKCK01000601">
    <property type="protein sequence ID" value="RSL79513.1"/>
    <property type="molecule type" value="Genomic_DNA"/>
</dbReference>
<sequence length="311" mass="35946">MSANESDTEQSLQQIAHCHGRSIISLLIDIQESKVEQKIFLPFLKNLECLRPHRHKPTLLYRQLVDAFENPSYVALSYPWDGCKFEDLSHGRYKVQSRDGGRTSFDSSEVRDCVFDRILKYMHRFRLKLLWIDRHSIRQQTCDEVECGHLECSQKREGLKAMDLVYKHSDHPVALLATPVEARNDLKLLVRILSGDLVSTCRRQPRFRLSEQTNAREATDALMLLKKLTSDPWWTRGWVFQESYRGGAAMCLLIPHPPHLERLKRSFGTTLFNDICAELCIDLVKFFLRGHPSLLGLPRRKVPVAPNATSH</sequence>
<evidence type="ECO:0000259" key="1">
    <source>
        <dbReference type="Pfam" id="PF06985"/>
    </source>
</evidence>
<organism evidence="2 3">
    <name type="scientific">Fusarium oligoseptatum</name>
    <dbReference type="NCBI Taxonomy" id="2604345"/>
    <lineage>
        <taxon>Eukaryota</taxon>
        <taxon>Fungi</taxon>
        <taxon>Dikarya</taxon>
        <taxon>Ascomycota</taxon>
        <taxon>Pezizomycotina</taxon>
        <taxon>Sordariomycetes</taxon>
        <taxon>Hypocreomycetidae</taxon>
        <taxon>Hypocreales</taxon>
        <taxon>Nectriaceae</taxon>
        <taxon>Fusarium</taxon>
        <taxon>Fusarium solani species complex</taxon>
    </lineage>
</organism>
<keyword evidence="3" id="KW-1185">Reference proteome</keyword>
<evidence type="ECO:0000313" key="3">
    <source>
        <dbReference type="Proteomes" id="UP000287144"/>
    </source>
</evidence>
<feature type="domain" description="Heterokaryon incompatibility" evidence="1">
    <location>
        <begin position="73"/>
        <end position="242"/>
    </location>
</feature>
<dbReference type="InterPro" id="IPR010730">
    <property type="entry name" value="HET"/>
</dbReference>